<evidence type="ECO:0000313" key="2">
    <source>
        <dbReference type="EMBL" id="MDC7785845.1"/>
    </source>
</evidence>
<sequence>MTELWPYVLLVLVGFLPNEVWRWLGVVFARGLDETSEVLVWVRAVATAILTGVVAKIVVFAPGALAGVPLWVRLGAAGIGFAAFLIARQSVFAGVVSGTLALMAIDLLVGR</sequence>
<evidence type="ECO:0000256" key="1">
    <source>
        <dbReference type="SAM" id="Phobius"/>
    </source>
</evidence>
<dbReference type="EMBL" id="JAQQLI010000011">
    <property type="protein sequence ID" value="MDC7785845.1"/>
    <property type="molecule type" value="Genomic_DNA"/>
</dbReference>
<evidence type="ECO:0000313" key="3">
    <source>
        <dbReference type="Proteomes" id="UP001165652"/>
    </source>
</evidence>
<keyword evidence="1" id="KW-0812">Transmembrane</keyword>
<reference evidence="2" key="1">
    <citation type="journal article" date="2023" name="Microbiol Resour">
        <title>Genome Sequences of Rhodoplanes serenus and Two Thermotolerant Strains, Rhodoplanes tepidamans and 'Rhodoplanes cryptolactis,' Further Refine the Genus.</title>
        <authorList>
            <person name="Rayyan A.A."/>
            <person name="Kyndt J.A."/>
        </authorList>
    </citation>
    <scope>NUCLEOTIDE SEQUENCE</scope>
    <source>
        <strain evidence="2">DSM 9987</strain>
    </source>
</reference>
<feature type="transmembrane region" description="Helical" evidence="1">
    <location>
        <begin position="38"/>
        <end position="61"/>
    </location>
</feature>
<gene>
    <name evidence="2" type="ORF">PQJ73_09150</name>
</gene>
<keyword evidence="1" id="KW-0472">Membrane</keyword>
<feature type="transmembrane region" description="Helical" evidence="1">
    <location>
        <begin position="68"/>
        <end position="86"/>
    </location>
</feature>
<comment type="caution">
    <text evidence="2">The sequence shown here is derived from an EMBL/GenBank/DDBJ whole genome shotgun (WGS) entry which is preliminary data.</text>
</comment>
<keyword evidence="3" id="KW-1185">Reference proteome</keyword>
<dbReference type="Pfam" id="PF05437">
    <property type="entry name" value="AzlD"/>
    <property type="match status" value="1"/>
</dbReference>
<feature type="transmembrane region" description="Helical" evidence="1">
    <location>
        <begin position="92"/>
        <end position="109"/>
    </location>
</feature>
<name>A0ABT5J864_RHOTP</name>
<dbReference type="Proteomes" id="UP001165652">
    <property type="component" value="Unassembled WGS sequence"/>
</dbReference>
<reference evidence="2" key="2">
    <citation type="submission" date="2023-02" db="EMBL/GenBank/DDBJ databases">
        <authorList>
            <person name="Rayyan A."/>
            <person name="Meyer T."/>
            <person name="Kyndt J.A."/>
        </authorList>
    </citation>
    <scope>NUCLEOTIDE SEQUENCE</scope>
    <source>
        <strain evidence="2">DSM 9987</strain>
    </source>
</reference>
<dbReference type="InterPro" id="IPR008407">
    <property type="entry name" value="Brnchd-chn_aa_trnsp_AzlD"/>
</dbReference>
<protein>
    <submittedName>
        <fullName evidence="2">AzlD domain-containing protein</fullName>
    </submittedName>
</protein>
<dbReference type="RefSeq" id="WP_272776692.1">
    <property type="nucleotide sequence ID" value="NZ_JAQQLI010000011.1"/>
</dbReference>
<proteinExistence type="predicted"/>
<organism evidence="2 3">
    <name type="scientific">Rhodoplanes tepidamans</name>
    <name type="common">Rhodoplanes cryptolactis</name>
    <dbReference type="NCBI Taxonomy" id="200616"/>
    <lineage>
        <taxon>Bacteria</taxon>
        <taxon>Pseudomonadati</taxon>
        <taxon>Pseudomonadota</taxon>
        <taxon>Alphaproteobacteria</taxon>
        <taxon>Hyphomicrobiales</taxon>
        <taxon>Nitrobacteraceae</taxon>
        <taxon>Rhodoplanes</taxon>
    </lineage>
</organism>
<keyword evidence="1" id="KW-1133">Transmembrane helix</keyword>
<accession>A0ABT5J864</accession>